<reference evidence="2 3" key="1">
    <citation type="submission" date="2014-03" db="EMBL/GenBank/DDBJ databases">
        <title>Genomics of Bifidobacteria.</title>
        <authorList>
            <person name="Ventura M."/>
            <person name="Milani C."/>
            <person name="Lugli G.A."/>
        </authorList>
    </citation>
    <scope>NUCLEOTIDE SEQUENCE [LARGE SCALE GENOMIC DNA]</scope>
    <source>
        <strain evidence="2 3">DSM 23968</strain>
    </source>
</reference>
<feature type="transmembrane region" description="Helical" evidence="1">
    <location>
        <begin position="87"/>
        <end position="109"/>
    </location>
</feature>
<dbReference type="OrthoDB" id="3233528at2"/>
<keyword evidence="3" id="KW-1185">Reference proteome</keyword>
<dbReference type="AlphaFoldDB" id="A0A087DPJ4"/>
<feature type="transmembrane region" description="Helical" evidence="1">
    <location>
        <begin position="12"/>
        <end position="33"/>
    </location>
</feature>
<keyword evidence="1" id="KW-0812">Transmembrane</keyword>
<keyword evidence="1" id="KW-0472">Membrane</keyword>
<accession>A0A087DPJ4</accession>
<protein>
    <submittedName>
        <fullName evidence="2">Uncharacterized protein</fullName>
    </submittedName>
</protein>
<evidence type="ECO:0000313" key="3">
    <source>
        <dbReference type="Proteomes" id="UP000029004"/>
    </source>
</evidence>
<comment type="caution">
    <text evidence="2">The sequence shown here is derived from an EMBL/GenBank/DDBJ whole genome shotgun (WGS) entry which is preliminary data.</text>
</comment>
<dbReference type="STRING" id="762211.BSTEL_0165"/>
<organism evidence="2 3">
    <name type="scientific">Bifidobacterium stellenboschense</name>
    <dbReference type="NCBI Taxonomy" id="762211"/>
    <lineage>
        <taxon>Bacteria</taxon>
        <taxon>Bacillati</taxon>
        <taxon>Actinomycetota</taxon>
        <taxon>Actinomycetes</taxon>
        <taxon>Bifidobacteriales</taxon>
        <taxon>Bifidobacteriaceae</taxon>
        <taxon>Bifidobacterium</taxon>
    </lineage>
</organism>
<sequence length="113" mass="12370">MGSIFTIIDMLPAYGLLCYLLVAICIVIAFRAMIRIEGERRRLRVAVVAMLAGSAFVALLAYATYAIAAPYAQPDMVDFYRTYQPVVPLFLTGLFCVQAVSGVAAATGWRRGR</sequence>
<name>A0A087DPJ4_9BIFI</name>
<keyword evidence="1" id="KW-1133">Transmembrane helix</keyword>
<dbReference type="eggNOG" id="ENOG5031T91">
    <property type="taxonomic scope" value="Bacteria"/>
</dbReference>
<gene>
    <name evidence="2" type="ORF">BSTEL_0165</name>
</gene>
<feature type="transmembrane region" description="Helical" evidence="1">
    <location>
        <begin position="45"/>
        <end position="67"/>
    </location>
</feature>
<dbReference type="EMBL" id="JGZP01000012">
    <property type="protein sequence ID" value="KFI97444.1"/>
    <property type="molecule type" value="Genomic_DNA"/>
</dbReference>
<evidence type="ECO:0000313" key="2">
    <source>
        <dbReference type="EMBL" id="KFI97444.1"/>
    </source>
</evidence>
<dbReference type="Proteomes" id="UP000029004">
    <property type="component" value="Unassembled WGS sequence"/>
</dbReference>
<dbReference type="RefSeq" id="WP_034528205.1">
    <property type="nucleotide sequence ID" value="NZ_JGZP01000012.1"/>
</dbReference>
<evidence type="ECO:0000256" key="1">
    <source>
        <dbReference type="SAM" id="Phobius"/>
    </source>
</evidence>
<proteinExistence type="predicted"/>